<organism evidence="2 3">
    <name type="scientific">Hamadaea flava</name>
    <dbReference type="NCBI Taxonomy" id="1742688"/>
    <lineage>
        <taxon>Bacteria</taxon>
        <taxon>Bacillati</taxon>
        <taxon>Actinomycetota</taxon>
        <taxon>Actinomycetes</taxon>
        <taxon>Micromonosporales</taxon>
        <taxon>Micromonosporaceae</taxon>
        <taxon>Hamadaea</taxon>
    </lineage>
</organism>
<dbReference type="EMBL" id="JBHSAY010000010">
    <property type="protein sequence ID" value="MFC4133306.1"/>
    <property type="molecule type" value="Genomic_DNA"/>
</dbReference>
<name>A0ABV8LQK2_9ACTN</name>
<keyword evidence="3" id="KW-1185">Reference proteome</keyword>
<keyword evidence="1" id="KW-0732">Signal</keyword>
<feature type="chain" id="PRO_5045534592" evidence="1">
    <location>
        <begin position="29"/>
        <end position="378"/>
    </location>
</feature>
<protein>
    <submittedName>
        <fullName evidence="2">Uncharacterized protein</fullName>
    </submittedName>
</protein>
<evidence type="ECO:0000256" key="1">
    <source>
        <dbReference type="SAM" id="SignalP"/>
    </source>
</evidence>
<evidence type="ECO:0000313" key="2">
    <source>
        <dbReference type="EMBL" id="MFC4133306.1"/>
    </source>
</evidence>
<accession>A0ABV8LQK2</accession>
<evidence type="ECO:0000313" key="3">
    <source>
        <dbReference type="Proteomes" id="UP001595816"/>
    </source>
</evidence>
<feature type="signal peptide" evidence="1">
    <location>
        <begin position="1"/>
        <end position="28"/>
    </location>
</feature>
<gene>
    <name evidence="2" type="ORF">ACFOZ4_22075</name>
</gene>
<reference evidence="3" key="1">
    <citation type="journal article" date="2019" name="Int. J. Syst. Evol. Microbiol.">
        <title>The Global Catalogue of Microorganisms (GCM) 10K type strain sequencing project: providing services to taxonomists for standard genome sequencing and annotation.</title>
        <authorList>
            <consortium name="The Broad Institute Genomics Platform"/>
            <consortium name="The Broad Institute Genome Sequencing Center for Infectious Disease"/>
            <person name="Wu L."/>
            <person name="Ma J."/>
        </authorList>
    </citation>
    <scope>NUCLEOTIDE SEQUENCE [LARGE SCALE GENOMIC DNA]</scope>
    <source>
        <strain evidence="3">CGMCC 4.7289</strain>
    </source>
</reference>
<dbReference type="RefSeq" id="WP_253760893.1">
    <property type="nucleotide sequence ID" value="NZ_JAMZDZ010000001.1"/>
</dbReference>
<comment type="caution">
    <text evidence="2">The sequence shown here is derived from an EMBL/GenBank/DDBJ whole genome shotgun (WGS) entry which is preliminary data.</text>
</comment>
<sequence>MQIKKAGAVAFGALATVAVIGAPAAASAHTTEAKAQSMREVASPFLGAARDMWQAPWDGPQQSLVSAGTGSVANAAAWQICASNVMAGVGGVINSSSPTTVLDGCTNANVWLKQDTVPPVIGALNDTAIAAASWQFCGSNGVAGVGGTVALQTPATVLGGCDNSNIVISGPDGNYTEAGTVATARTKLSPQQKVALKAAKQNAKQQRMAVKRQRLAAKLAGVGGDQTDVVRAAFGARKDALLNKKMHTVRTAAASPKAGMGWGAPWDTEPQSLATVGDGSAVQAASWQICASNVVAGVGGTVVSGSPDAVFGDCRNATVKISQDDPTSVVSVLDNTSINVAPWQVCGSNSVAGVGGTVALQSSTTVFGACHNADTIID</sequence>
<dbReference type="Proteomes" id="UP001595816">
    <property type="component" value="Unassembled WGS sequence"/>
</dbReference>
<proteinExistence type="predicted"/>